<dbReference type="Proteomes" id="UP000031967">
    <property type="component" value="Unassembled WGS sequence"/>
</dbReference>
<evidence type="ECO:0000256" key="4">
    <source>
        <dbReference type="SAM" id="Phobius"/>
    </source>
</evidence>
<name>A0ABR5AA10_9BACL</name>
<comment type="similarity">
    <text evidence="1">Belongs to the GerABKA family.</text>
</comment>
<feature type="transmembrane region" description="Helical" evidence="4">
    <location>
        <begin position="349"/>
        <end position="368"/>
    </location>
</feature>
<keyword evidence="2 4" id="KW-0472">Membrane</keyword>
<evidence type="ECO:0000256" key="3">
    <source>
        <dbReference type="SAM" id="MobiDB-lite"/>
    </source>
</evidence>
<gene>
    <name evidence="5" type="ORF">SD70_30595</name>
</gene>
<feature type="transmembrane region" description="Helical" evidence="4">
    <location>
        <begin position="472"/>
        <end position="494"/>
    </location>
</feature>
<dbReference type="PIRSF" id="PIRSF005690">
    <property type="entry name" value="GerBA"/>
    <property type="match status" value="1"/>
</dbReference>
<sequence>MARTGQRSKPDGAGSEGGSMKAENERGEKLEIDREGNIIQRELENPSGVLPPDMTAEEMRMKNEDDIPGSIDEVKRLLEERCGLSASFDLVLREMVFGGRRVGIFYANGFAKDTVLTEVLKRLTYAMEEEMHDHALQTLFDELIPHIQVSKADNMSNAVELVFKGGTALFIEHEPAAIIIDAKNFPARTTEEPDLERVVRGARDGFVETLLTNVTLVRRRVRDPRLKLKIMNVGKRTNTDVCIGYLSDIANPRLIEEVRNKIKELELDGIPLAEKQLEEAIMRKGWNPYPLVRYTERPDVAAAHLLEGHVVIFVDTSPSAMILPTTFFHHVQHAEEYRQTPFVGTYLRWVRFVGVIGSLFVLPLWLLMVKDPHFKPEVLSFIGPSQSAHLPIMVQFLFAELGIDLMRMAAVHTPSPLATAMGLVAAVLVGEIAVKTGLFVNEVILYLAVAAIGSFATPSYELAMANRLSRLVFILATGLFGAPGFVISATLWVILLALQRSYDSPYLWPFLPFNWKGALAILIRIPVTSSNTRLSLTKPIDRSRQPQRQ</sequence>
<reference evidence="5 6" key="1">
    <citation type="submission" date="2014-12" db="EMBL/GenBank/DDBJ databases">
        <title>Draft genome sequence of Paenibacillus kamchatkensis strain B-2647.</title>
        <authorList>
            <person name="Karlyshev A.V."/>
            <person name="Kudryashova E.B."/>
        </authorList>
    </citation>
    <scope>NUCLEOTIDE SEQUENCE [LARGE SCALE GENOMIC DNA]</scope>
    <source>
        <strain evidence="5 6">VKM B-2647</strain>
    </source>
</reference>
<evidence type="ECO:0000313" key="5">
    <source>
        <dbReference type="EMBL" id="KIL37805.1"/>
    </source>
</evidence>
<evidence type="ECO:0000256" key="2">
    <source>
        <dbReference type="ARBA" id="ARBA00023136"/>
    </source>
</evidence>
<feature type="compositionally biased region" description="Basic and acidic residues" evidence="3">
    <location>
        <begin position="22"/>
        <end position="44"/>
    </location>
</feature>
<feature type="transmembrane region" description="Helical" evidence="4">
    <location>
        <begin position="443"/>
        <end position="460"/>
    </location>
</feature>
<keyword evidence="6" id="KW-1185">Reference proteome</keyword>
<evidence type="ECO:0000313" key="6">
    <source>
        <dbReference type="Proteomes" id="UP000031967"/>
    </source>
</evidence>
<dbReference type="InterPro" id="IPR004995">
    <property type="entry name" value="Spore_Ger"/>
</dbReference>
<comment type="caution">
    <text evidence="5">The sequence shown here is derived from an EMBL/GenBank/DDBJ whole genome shotgun (WGS) entry which is preliminary data.</text>
</comment>
<dbReference type="Pfam" id="PF03323">
    <property type="entry name" value="GerA"/>
    <property type="match status" value="1"/>
</dbReference>
<keyword evidence="4" id="KW-1133">Transmembrane helix</keyword>
<dbReference type="PANTHER" id="PTHR22550">
    <property type="entry name" value="SPORE GERMINATION PROTEIN"/>
    <property type="match status" value="1"/>
</dbReference>
<dbReference type="EMBL" id="JXAK01000095">
    <property type="protein sequence ID" value="KIL37805.1"/>
    <property type="molecule type" value="Genomic_DNA"/>
</dbReference>
<feature type="region of interest" description="Disordered" evidence="3">
    <location>
        <begin position="1"/>
        <end position="50"/>
    </location>
</feature>
<evidence type="ECO:0000256" key="1">
    <source>
        <dbReference type="ARBA" id="ARBA00005278"/>
    </source>
</evidence>
<protein>
    <submittedName>
        <fullName evidence="5">Stage V sporulation protein AF</fullName>
    </submittedName>
</protein>
<dbReference type="PANTHER" id="PTHR22550:SF9">
    <property type="entry name" value="STAGE V SPORULATION PROTEIN AF"/>
    <property type="match status" value="1"/>
</dbReference>
<keyword evidence="4" id="KW-0812">Transmembrane</keyword>
<proteinExistence type="inferred from homology"/>
<accession>A0ABR5AA10</accession>
<dbReference type="InterPro" id="IPR050768">
    <property type="entry name" value="UPF0353/GerABKA_families"/>
</dbReference>
<organism evidence="5 6">
    <name type="scientific">Gordoniibacillus kamchatkensis</name>
    <dbReference type="NCBI Taxonomy" id="1590651"/>
    <lineage>
        <taxon>Bacteria</taxon>
        <taxon>Bacillati</taxon>
        <taxon>Bacillota</taxon>
        <taxon>Bacilli</taxon>
        <taxon>Bacillales</taxon>
        <taxon>Paenibacillaceae</taxon>
        <taxon>Gordoniibacillus</taxon>
    </lineage>
</organism>
<feature type="transmembrane region" description="Helical" evidence="4">
    <location>
        <begin position="417"/>
        <end position="437"/>
    </location>
</feature>